<evidence type="ECO:0000313" key="2">
    <source>
        <dbReference type="EMBL" id="AAT78831.1"/>
    </source>
</evidence>
<sequence>MLVAAVENFFFFLAACSSSAFLLGFVLSDLLGVFMSSIIAWSLAPVNCEFMRGVRVKGIFKLASCLQNVWMCLLFQNPCQGAAQI</sequence>
<evidence type="ECO:0000313" key="4">
    <source>
        <dbReference type="EMBL" id="EEE59615.1"/>
    </source>
</evidence>
<reference evidence="3" key="4">
    <citation type="journal article" date="2006" name="Nucleic Acids Res.">
        <title>The Rice Annotation Project Database (RAP-DB): hub for Oryza sativa ssp. japonica genome information.</title>
        <authorList>
            <person name="Ohyanagi H."/>
            <person name="Tanaka T."/>
            <person name="Sakai H."/>
            <person name="Shigemoto Y."/>
            <person name="Yamaguchi K."/>
            <person name="Habara T."/>
            <person name="Fujii Y."/>
            <person name="Antonio B.A."/>
            <person name="Nagamura Y."/>
            <person name="Imanishi T."/>
            <person name="Ikeo K."/>
            <person name="Itoh T."/>
            <person name="Gojobori T."/>
            <person name="Sasaki T."/>
        </authorList>
    </citation>
    <scope>NUCLEOTIDE SEQUENCE</scope>
</reference>
<keyword evidence="1" id="KW-0812">Transmembrane</keyword>
<gene>
    <name evidence="3" type="ordered locus">Os03g0654800</name>
    <name evidence="4" type="ORF">OsJ_11945</name>
    <name evidence="2" type="ORF">OSJNBb0023J24.11</name>
</gene>
<dbReference type="EMBL" id="CM000140">
    <property type="protein sequence ID" value="EEE59615.1"/>
    <property type="molecule type" value="Genomic_DNA"/>
</dbReference>
<evidence type="ECO:0000313" key="3">
    <source>
        <dbReference type="EMBL" id="BAH92296.1"/>
    </source>
</evidence>
<reference evidence="4" key="3">
    <citation type="journal article" date="2005" name="PLoS Biol.">
        <title>The genomes of Oryza sativa: a history of duplications.</title>
        <authorList>
            <person name="Yu J."/>
            <person name="Wang J."/>
            <person name="Lin W."/>
            <person name="Li S."/>
            <person name="Li H."/>
            <person name="Zhou J."/>
            <person name="Ni P."/>
            <person name="Dong W."/>
            <person name="Hu S."/>
            <person name="Zeng C."/>
            <person name="Zhang J."/>
            <person name="Zhang Y."/>
            <person name="Li R."/>
            <person name="Xu Z."/>
            <person name="Li S."/>
            <person name="Li X."/>
            <person name="Zheng H."/>
            <person name="Cong L."/>
            <person name="Lin L."/>
            <person name="Yin J."/>
            <person name="Geng J."/>
            <person name="Li G."/>
            <person name="Shi J."/>
            <person name="Liu J."/>
            <person name="Lv H."/>
            <person name="Li J."/>
            <person name="Wang J."/>
            <person name="Deng Y."/>
            <person name="Ran L."/>
            <person name="Shi X."/>
            <person name="Wang X."/>
            <person name="Wu Q."/>
            <person name="Li C."/>
            <person name="Ren X."/>
            <person name="Wang J."/>
            <person name="Wang X."/>
            <person name="Li D."/>
            <person name="Liu D."/>
            <person name="Zhang X."/>
            <person name="Ji Z."/>
            <person name="Zhao W."/>
            <person name="Sun Y."/>
            <person name="Zhang Z."/>
            <person name="Bao J."/>
            <person name="Han Y."/>
            <person name="Dong L."/>
            <person name="Ji J."/>
            <person name="Chen P."/>
            <person name="Wu S."/>
            <person name="Liu J."/>
            <person name="Xiao Y."/>
            <person name="Bu D."/>
            <person name="Tan J."/>
            <person name="Yang L."/>
            <person name="Ye C."/>
            <person name="Zhang J."/>
            <person name="Xu J."/>
            <person name="Zhou Y."/>
            <person name="Yu Y."/>
            <person name="Zhang B."/>
            <person name="Zhuang S."/>
            <person name="Wei H."/>
            <person name="Liu B."/>
            <person name="Lei M."/>
            <person name="Yu H."/>
            <person name="Li Y."/>
            <person name="Xu H."/>
            <person name="Wei S."/>
            <person name="He X."/>
            <person name="Fang L."/>
            <person name="Zhang Z."/>
            <person name="Zhang Y."/>
            <person name="Huang X."/>
            <person name="Su Z."/>
            <person name="Tong W."/>
            <person name="Li J."/>
            <person name="Tong Z."/>
            <person name="Li S."/>
            <person name="Ye J."/>
            <person name="Wang L."/>
            <person name="Fang L."/>
            <person name="Lei T."/>
            <person name="Chen C."/>
            <person name="Chen H."/>
            <person name="Xu Z."/>
            <person name="Li H."/>
            <person name="Huang H."/>
            <person name="Zhang F."/>
            <person name="Xu H."/>
            <person name="Li N."/>
            <person name="Zhao C."/>
            <person name="Li S."/>
            <person name="Dong L."/>
            <person name="Huang Y."/>
            <person name="Li L."/>
            <person name="Xi Y."/>
            <person name="Qi Q."/>
            <person name="Li W."/>
            <person name="Zhang B."/>
            <person name="Hu W."/>
            <person name="Zhang Y."/>
            <person name="Tian X."/>
            <person name="Jiao Y."/>
            <person name="Liang X."/>
            <person name="Jin J."/>
            <person name="Gao L."/>
            <person name="Zheng W."/>
            <person name="Hao B."/>
            <person name="Liu S."/>
            <person name="Wang W."/>
            <person name="Yuan L."/>
            <person name="Cao M."/>
            <person name="McDermott J."/>
            <person name="Samudrala R."/>
            <person name="Wang J."/>
            <person name="Wong G.K."/>
            <person name="Yang H."/>
        </authorList>
    </citation>
    <scope>NUCLEOTIDE SEQUENCE [LARGE SCALE GENOMIC DNA]</scope>
</reference>
<reference evidence="3" key="6">
    <citation type="journal article" date="2007" name="Genome Res.">
        <title>Curated Genome Annotation of Oryza sativa ssp. japonica and Comparative Genome Analysis with Arabidopsis thaliana.</title>
        <authorList>
            <consortium name="The Rice Annotation Project (RAP)"/>
            <person name="Itoh T."/>
            <person name="Tanaka T."/>
            <person name="Barrero R.A."/>
            <person name="Yamasaki C."/>
            <person name="Fujii Y."/>
            <person name="Hilton P.B."/>
            <person name="Antonio B.A."/>
            <person name="Aono H."/>
            <person name="Apweiler R."/>
            <person name="Bruskiewich R."/>
            <person name="Bureau T."/>
            <person name="Burr F."/>
            <person name="Costa de Oliveira A."/>
            <person name="Fuks G."/>
            <person name="Habara T."/>
            <person name="Haberer G."/>
            <person name="Han B."/>
            <person name="Harada E."/>
            <person name="Hiraki A.T."/>
            <person name="Hirochika H."/>
            <person name="Hoen D."/>
            <person name="Hokari H."/>
            <person name="Hosokawa S."/>
            <person name="Hsing Y."/>
            <person name="Ikawa H."/>
            <person name="Ikeo K."/>
            <person name="Imanishi T."/>
            <person name="Ito Y."/>
            <person name="Jaiswal P."/>
            <person name="Kanno M."/>
            <person name="Kawahara Y."/>
            <person name="Kawamura T."/>
            <person name="Kawashima H."/>
            <person name="Khurana J.P."/>
            <person name="Kikuchi S."/>
            <person name="Komatsu S."/>
            <person name="Koyanagi K.O."/>
            <person name="Kubooka H."/>
            <person name="Lieberherr D."/>
            <person name="Lin Y.C."/>
            <person name="Lonsdale D."/>
            <person name="Matsumoto T."/>
            <person name="Matsuya A."/>
            <person name="McCombie W.R."/>
            <person name="Messing J."/>
            <person name="Miyao A."/>
            <person name="Mulder N."/>
            <person name="Nagamura Y."/>
            <person name="Nam J."/>
            <person name="Namiki N."/>
            <person name="Numa H."/>
            <person name="Nurimoto S."/>
            <person name="O'donovan C."/>
            <person name="Ohyanagi H."/>
            <person name="Okido T."/>
            <person name="Oota S."/>
            <person name="Osato N."/>
            <person name="Palmer L.E."/>
            <person name="Quetier F."/>
            <person name="Raghuvanshi S."/>
            <person name="Saichi N."/>
            <person name="Sakai H."/>
            <person name="Sakai Y."/>
            <person name="Sakata K."/>
            <person name="Sakurai T."/>
            <person name="Sato F."/>
            <person name="Sato Y."/>
            <person name="Schoof H."/>
            <person name="Seki M."/>
            <person name="Shibata M."/>
            <person name="Shimizu Y."/>
            <person name="Shinozaki K."/>
            <person name="Shinso Y."/>
            <person name="Singh N.K."/>
            <person name="Smith-White B."/>
            <person name="Takeda J."/>
            <person name="Tanino M."/>
            <person name="Tatusova T."/>
            <person name="Thongjuea S."/>
            <person name="Todokoro F."/>
            <person name="Tsugane M."/>
            <person name="Tyagi A.K."/>
            <person name="Vanavichit A."/>
            <person name="Wang A."/>
            <person name="Wing R.A."/>
            <person name="Yamaguchi K."/>
            <person name="Yamamoto M."/>
            <person name="Yamamoto N."/>
            <person name="Yu Y."/>
            <person name="Zhang H."/>
            <person name="Zhao Q."/>
            <person name="Higo K."/>
            <person name="Burr B."/>
            <person name="Gojobori T."/>
            <person name="Sasaki T."/>
        </authorList>
    </citation>
    <scope>NUCLEOTIDE SEQUENCE</scope>
</reference>
<reference evidence="3" key="7">
    <citation type="journal article" date="2008" name="Nucleic Acids Res.">
        <title>The Rice Annotation Project Database (RAP-DB): 2008 update.</title>
        <authorList>
            <consortium name="The Rice Annotation Project (RAP)"/>
            <person name="Tanaka T."/>
            <person name="Antonio B.A."/>
            <person name="Kikuchi S."/>
            <person name="Matsumoto T."/>
            <person name="Nagamura Y."/>
            <person name="Numa H."/>
            <person name="Sakai H."/>
            <person name="Wu J."/>
            <person name="Itoh T."/>
            <person name="Sasaki T."/>
            <person name="Aono R."/>
            <person name="Fujii Y."/>
            <person name="Habara T."/>
            <person name="Harada E."/>
            <person name="Kanno M."/>
            <person name="Kawahara Y."/>
            <person name="Kawashima H."/>
            <person name="Kubooka H."/>
            <person name="Matsuya A."/>
            <person name="Nakaoka H."/>
            <person name="Saichi N."/>
            <person name="Sanbonmatsu R."/>
            <person name="Sato Y."/>
            <person name="Shinso Y."/>
            <person name="Suzuki M."/>
            <person name="Takeda J."/>
            <person name="Tanino M."/>
            <person name="Todokoro F."/>
            <person name="Yamaguchi K."/>
            <person name="Yamamoto N."/>
            <person name="Yamasaki C."/>
            <person name="Imanishi T."/>
            <person name="Okido T."/>
            <person name="Tada M."/>
            <person name="Ikeo K."/>
            <person name="Tateno Y."/>
            <person name="Gojobori T."/>
            <person name="Lin Y.C."/>
            <person name="Wei F.J."/>
            <person name="Hsing Y.I."/>
            <person name="Zhao Q."/>
            <person name="Han B."/>
            <person name="Kramer M.R."/>
            <person name="McCombie R.W."/>
            <person name="Lonsdale D."/>
            <person name="O'Donovan C.C."/>
            <person name="Whitfield E.J."/>
            <person name="Apweiler R."/>
            <person name="Koyanagi K.O."/>
            <person name="Khurana J.P."/>
            <person name="Raghuvanshi S."/>
            <person name="Singh N.K."/>
            <person name="Tyagi A.K."/>
            <person name="Haberer G."/>
            <person name="Fujisawa M."/>
            <person name="Hosokawa S."/>
            <person name="Ito Y."/>
            <person name="Ikawa H."/>
            <person name="Shibata M."/>
            <person name="Yamamoto M."/>
            <person name="Bruskiewich R.M."/>
            <person name="Hoen D.R."/>
            <person name="Bureau TE."/>
            <person name="Namiki N."/>
            <person name="Ohyanagi H."/>
            <person name="Sakai Y."/>
            <person name="Nobushima S."/>
            <person name="Sakata K."/>
            <person name="Barrero R.A."/>
            <person name="Sato Y."/>
            <person name="Souvorov A."/>
            <person name="Smith-White B."/>
            <person name="Tatusova T."/>
            <person name="An S."/>
            <person name="An G."/>
            <person name="OOta S."/>
            <person name="Fuks G."/>
            <person name="Messing J."/>
            <person name="Christie K.R."/>
            <person name="Lieberherr D."/>
            <person name="Kim H."/>
            <person name="Zuccolo A."/>
            <person name="Wing R.A."/>
            <person name="Nobuta K."/>
            <person name="Green P.J."/>
            <person name="Lu C."/>
            <person name="Meyers BC."/>
            <person name="Chaparro C."/>
            <person name="Piegu B."/>
            <person name="Panaud O."/>
            <person name="Echeverria M."/>
        </authorList>
    </citation>
    <scope>NUCLEOTIDE SEQUENCE</scope>
</reference>
<keyword evidence="1" id="KW-1133">Transmembrane helix</keyword>
<name>B9FA37_ORYSJ</name>
<reference evidence="2" key="5">
    <citation type="submission" date="2006-01" db="EMBL/GenBank/DDBJ databases">
        <title>Oryza sativa chromosome 3 BAC OSJNBb0023J24 genomic sequence.</title>
        <authorList>
            <person name="Buell C.R."/>
            <person name="Yuan Q."/>
            <person name="Ouyang S."/>
            <person name="Liu J."/>
            <person name="Gansberger K."/>
            <person name="Jones K.M."/>
            <person name="Overton II L.L."/>
            <person name="Tsitrin T."/>
            <person name="Kim M.M."/>
            <person name="Bera J.J."/>
            <person name="Jin S.S."/>
            <person name="Fadrosh D.W."/>
            <person name="Tallon L.J."/>
            <person name="Koo H."/>
            <person name="Zismann V."/>
            <person name="Hsiao J."/>
            <person name="Blunt S."/>
            <person name="Vanaken S.S."/>
            <person name="Riedmuller S.B."/>
            <person name="Utterback T.T."/>
            <person name="Feldblyum T.V."/>
            <person name="Yang Q.Q."/>
            <person name="Haas B.J."/>
            <person name="Suh B.B."/>
            <person name="Peterson J.J."/>
            <person name="Quackenbush J."/>
            <person name="White O."/>
            <person name="Salzberg S.L."/>
            <person name="Fraser C.M."/>
        </authorList>
    </citation>
    <scope>NUCLEOTIDE SEQUENCE</scope>
</reference>
<keyword evidence="1" id="KW-0472">Membrane</keyword>
<reference evidence="4" key="9">
    <citation type="submission" date="2008-12" db="EMBL/GenBank/DDBJ databases">
        <title>Improved gene annotation of the rice (Oryza sativa) genomes.</title>
        <authorList>
            <person name="Wang J."/>
            <person name="Li R."/>
            <person name="Fan W."/>
            <person name="Huang Q."/>
            <person name="Zhang J."/>
            <person name="Zhou Y."/>
            <person name="Hu Y."/>
            <person name="Zi S."/>
            <person name="Li J."/>
            <person name="Ni P."/>
            <person name="Zheng H."/>
            <person name="Zhang Y."/>
            <person name="Zhao M."/>
            <person name="Hao Q."/>
            <person name="McDermott J."/>
            <person name="Samudrala R."/>
            <person name="Kristiansen K."/>
            <person name="Wong G.K.-S."/>
        </authorList>
    </citation>
    <scope>NUCLEOTIDE SEQUENCE</scope>
</reference>
<accession>B9FA37</accession>
<evidence type="ECO:0000313" key="5">
    <source>
        <dbReference type="Proteomes" id="UP000000763"/>
    </source>
</evidence>
<proteinExistence type="predicted"/>
<protein>
    <submittedName>
        <fullName evidence="2">Expressed protein</fullName>
    </submittedName>
    <submittedName>
        <fullName evidence="3">Os03g0654800 protein</fullName>
    </submittedName>
</protein>
<dbReference type="EMBL" id="AC138004">
    <property type="protein sequence ID" value="AAT78831.1"/>
    <property type="molecule type" value="Genomic_DNA"/>
</dbReference>
<dbReference type="Proteomes" id="UP000007752">
    <property type="component" value="Chromosome 3"/>
</dbReference>
<reference evidence="3 5" key="2">
    <citation type="journal article" date="2005" name="Nature">
        <title>The map-based sequence of the rice genome.</title>
        <authorList>
            <consortium name="International rice genome sequencing project (IRGSP)"/>
            <person name="Matsumoto T."/>
            <person name="Wu J."/>
            <person name="Kanamori H."/>
            <person name="Katayose Y."/>
            <person name="Fujisawa M."/>
            <person name="Namiki N."/>
            <person name="Mizuno H."/>
            <person name="Yamamoto K."/>
            <person name="Antonio B.A."/>
            <person name="Baba T."/>
            <person name="Sakata K."/>
            <person name="Nagamura Y."/>
            <person name="Aoki H."/>
            <person name="Arikawa K."/>
            <person name="Arita K."/>
            <person name="Bito T."/>
            <person name="Chiden Y."/>
            <person name="Fujitsuka N."/>
            <person name="Fukunaka R."/>
            <person name="Hamada M."/>
            <person name="Harada C."/>
            <person name="Hayashi A."/>
            <person name="Hijishita S."/>
            <person name="Honda M."/>
            <person name="Hosokawa S."/>
            <person name="Ichikawa Y."/>
            <person name="Idonuma A."/>
            <person name="Iijima M."/>
            <person name="Ikeda M."/>
            <person name="Ikeno M."/>
            <person name="Ito K."/>
            <person name="Ito S."/>
            <person name="Ito T."/>
            <person name="Ito Y."/>
            <person name="Ito Y."/>
            <person name="Iwabuchi A."/>
            <person name="Kamiya K."/>
            <person name="Karasawa W."/>
            <person name="Kurita K."/>
            <person name="Katagiri S."/>
            <person name="Kikuta A."/>
            <person name="Kobayashi H."/>
            <person name="Kobayashi N."/>
            <person name="Machita K."/>
            <person name="Maehara T."/>
            <person name="Masukawa M."/>
            <person name="Mizubayashi T."/>
            <person name="Mukai Y."/>
            <person name="Nagasaki H."/>
            <person name="Nagata Y."/>
            <person name="Naito S."/>
            <person name="Nakashima M."/>
            <person name="Nakama Y."/>
            <person name="Nakamichi Y."/>
            <person name="Nakamura M."/>
            <person name="Meguro A."/>
            <person name="Negishi M."/>
            <person name="Ohta I."/>
            <person name="Ohta T."/>
            <person name="Okamoto M."/>
            <person name="Ono N."/>
            <person name="Saji S."/>
            <person name="Sakaguchi M."/>
            <person name="Sakai K."/>
            <person name="Shibata M."/>
            <person name="Shimokawa T."/>
            <person name="Song J."/>
            <person name="Takazaki Y."/>
            <person name="Terasawa K."/>
            <person name="Tsugane M."/>
            <person name="Tsuji K."/>
            <person name="Ueda S."/>
            <person name="Waki K."/>
            <person name="Yamagata H."/>
            <person name="Yamamoto M."/>
            <person name="Yamamoto S."/>
            <person name="Yamane H."/>
            <person name="Yoshiki S."/>
            <person name="Yoshihara R."/>
            <person name="Yukawa K."/>
            <person name="Zhong H."/>
            <person name="Yano M."/>
            <person name="Yuan Q."/>
            <person name="Ouyang S."/>
            <person name="Liu J."/>
            <person name="Jones K.M."/>
            <person name="Gansberger K."/>
            <person name="Moffat K."/>
            <person name="Hill J."/>
            <person name="Bera J."/>
            <person name="Fadrosh D."/>
            <person name="Jin S."/>
            <person name="Johri S."/>
            <person name="Kim M."/>
            <person name="Overton L."/>
            <person name="Reardon M."/>
            <person name="Tsitrin T."/>
            <person name="Vuong H."/>
            <person name="Weaver B."/>
            <person name="Ciecko A."/>
            <person name="Tallon L."/>
            <person name="Jackson J."/>
            <person name="Pai G."/>
            <person name="Aken S.V."/>
            <person name="Utterback T."/>
            <person name="Reidmuller S."/>
            <person name="Feldblyum T."/>
            <person name="Hsiao J."/>
            <person name="Zismann V."/>
            <person name="Iobst S."/>
            <person name="de Vazeille A.R."/>
            <person name="Buell C.R."/>
            <person name="Ying K."/>
            <person name="Li Y."/>
            <person name="Lu T."/>
            <person name="Huang Y."/>
            <person name="Zhao Q."/>
            <person name="Feng Q."/>
            <person name="Zhang L."/>
            <person name="Zhu J."/>
            <person name="Weng Q."/>
            <person name="Mu J."/>
            <person name="Lu Y."/>
            <person name="Fan D."/>
            <person name="Liu Y."/>
            <person name="Guan J."/>
            <person name="Zhang Y."/>
            <person name="Yu S."/>
            <person name="Liu X."/>
            <person name="Zhang Y."/>
            <person name="Hong G."/>
            <person name="Han B."/>
            <person name="Choisne N."/>
            <person name="Demange N."/>
            <person name="Orjeda G."/>
            <person name="Samain S."/>
            <person name="Cattolico L."/>
            <person name="Pelletier E."/>
            <person name="Couloux A."/>
            <person name="Segurens B."/>
            <person name="Wincker P."/>
            <person name="D'Hont A."/>
            <person name="Scarpelli C."/>
            <person name="Weissenbach J."/>
            <person name="Salanoubat M."/>
            <person name="Quetier F."/>
            <person name="Yu Y."/>
            <person name="Kim H.R."/>
            <person name="Rambo T."/>
            <person name="Currie J."/>
            <person name="Collura K."/>
            <person name="Luo M."/>
            <person name="Yang T."/>
            <person name="Ammiraju J.S.S."/>
            <person name="Engler F."/>
            <person name="Soderlund C."/>
            <person name="Wing R.A."/>
            <person name="Palmer L.E."/>
            <person name="de la Bastide M."/>
            <person name="Spiegel L."/>
            <person name="Nascimento L."/>
            <person name="Zutavern T."/>
            <person name="O'Shaughnessy A."/>
            <person name="Dike S."/>
            <person name="Dedhia N."/>
            <person name="Preston R."/>
            <person name="Balija V."/>
            <person name="McCombie W.R."/>
            <person name="Chow T."/>
            <person name="Chen H."/>
            <person name="Chung M."/>
            <person name="Chen C."/>
            <person name="Shaw J."/>
            <person name="Wu H."/>
            <person name="Hsiao K."/>
            <person name="Chao Y."/>
            <person name="Chu M."/>
            <person name="Cheng C."/>
            <person name="Hour A."/>
            <person name="Lee P."/>
            <person name="Lin S."/>
            <person name="Lin Y."/>
            <person name="Liou J."/>
            <person name="Liu S."/>
            <person name="Hsing Y."/>
            <person name="Raghuvanshi S."/>
            <person name="Mohanty A."/>
            <person name="Bharti A.K."/>
            <person name="Gaur A."/>
            <person name="Gupta V."/>
            <person name="Kumar D."/>
            <person name="Ravi V."/>
            <person name="Vij S."/>
            <person name="Kapur A."/>
            <person name="Khurana P."/>
            <person name="Khurana P."/>
            <person name="Khurana J.P."/>
            <person name="Tyagi A.K."/>
            <person name="Gaikwad K."/>
            <person name="Singh A."/>
            <person name="Dalal V."/>
            <person name="Srivastava S."/>
            <person name="Dixit A."/>
            <person name="Pal A.K."/>
            <person name="Ghazi I.A."/>
            <person name="Yadav M."/>
            <person name="Pandit A."/>
            <person name="Bhargava A."/>
            <person name="Sureshbabu K."/>
            <person name="Batra K."/>
            <person name="Sharma T.R."/>
            <person name="Mohapatra T."/>
            <person name="Singh N.K."/>
            <person name="Messing J."/>
            <person name="Nelson A.B."/>
            <person name="Fuks G."/>
            <person name="Kavchok S."/>
            <person name="Keizer G."/>
            <person name="Linton E."/>
            <person name="Llaca V."/>
            <person name="Song R."/>
            <person name="Tanyolac B."/>
            <person name="Young S."/>
            <person name="Ho-Il K."/>
            <person name="Hahn J.H."/>
            <person name="Sangsakoo G."/>
            <person name="Vanavichit A."/>
            <person name="de Mattos Luiz.A.T."/>
            <person name="Zimmer P.D."/>
            <person name="Malone G."/>
            <person name="Dellagostin O."/>
            <person name="de Oliveira A.C."/>
            <person name="Bevan M."/>
            <person name="Bancroft I."/>
            <person name="Minx P."/>
            <person name="Cordum H."/>
            <person name="Wilson R."/>
            <person name="Cheng Z."/>
            <person name="Jin W."/>
            <person name="Jiang J."/>
            <person name="Leong S.A."/>
            <person name="Iwama H."/>
            <person name="Gojobori T."/>
            <person name="Itoh T."/>
            <person name="Niimura Y."/>
            <person name="Fujii Y."/>
            <person name="Habara T."/>
            <person name="Sakai H."/>
            <person name="Sato Y."/>
            <person name="Wilson G."/>
            <person name="Kumar K."/>
            <person name="McCouch S."/>
            <person name="Juretic N."/>
            <person name="Hoen D."/>
            <person name="Wright S."/>
            <person name="Bruskiewich R."/>
            <person name="Bureau T."/>
            <person name="Miyao A."/>
            <person name="Hirochika H."/>
            <person name="Nishikawa T."/>
            <person name="Kadowaki K."/>
            <person name="Sugiura M."/>
            <person name="Burr B."/>
            <person name="Sasaki T."/>
        </authorList>
    </citation>
    <scope>NUCLEOTIDE SEQUENCE [LARGE SCALE GENOMIC DNA]</scope>
    <source>
        <strain evidence="5">cv. Nipponbare</strain>
    </source>
</reference>
<dbReference type="AlphaFoldDB" id="B9FA37"/>
<feature type="transmembrane region" description="Helical" evidence="1">
    <location>
        <begin position="20"/>
        <end position="43"/>
    </location>
</feature>
<organism evidence="4">
    <name type="scientific">Oryza sativa subsp. japonica</name>
    <name type="common">Rice</name>
    <dbReference type="NCBI Taxonomy" id="39947"/>
    <lineage>
        <taxon>Eukaryota</taxon>
        <taxon>Viridiplantae</taxon>
        <taxon>Streptophyta</taxon>
        <taxon>Embryophyta</taxon>
        <taxon>Tracheophyta</taxon>
        <taxon>Spermatophyta</taxon>
        <taxon>Magnoliopsida</taxon>
        <taxon>Liliopsida</taxon>
        <taxon>Poales</taxon>
        <taxon>Poaceae</taxon>
        <taxon>BOP clade</taxon>
        <taxon>Oryzoideae</taxon>
        <taxon>Oryzeae</taxon>
        <taxon>Oryzinae</taxon>
        <taxon>Oryza</taxon>
        <taxon>Oryza sativa</taxon>
    </lineage>
</organism>
<evidence type="ECO:0000256" key="1">
    <source>
        <dbReference type="SAM" id="Phobius"/>
    </source>
</evidence>
<reference evidence="3" key="10">
    <citation type="submission" date="2009-08" db="EMBL/GenBank/DDBJ databases">
        <title>Oryza sativa nipponbare(GA3) genomic DNA, chromosome 3.</title>
        <authorList>
            <consortium name="IRGSP(International Rice Genome Sequencing Project)"/>
        </authorList>
    </citation>
    <scope>NUCLEOTIDE SEQUENCE</scope>
</reference>
<dbReference type="KEGG" id="dosa:Os03g0654800"/>
<reference evidence="5" key="8">
    <citation type="journal article" date="2008" name="Nucleic Acids Res.">
        <title>The rice annotation project database (RAP-DB): 2008 update.</title>
        <authorList>
            <consortium name="The rice annotation project (RAP)"/>
        </authorList>
    </citation>
    <scope>GENOME REANNOTATION</scope>
    <source>
        <strain evidence="5">cv. Nipponbare</strain>
    </source>
</reference>
<dbReference type="Proteomes" id="UP000000763">
    <property type="component" value="Chromosome 3"/>
</dbReference>
<dbReference type="EMBL" id="AP008209">
    <property type="protein sequence ID" value="BAH92296.1"/>
    <property type="molecule type" value="Genomic_DNA"/>
</dbReference>
<reference evidence="3" key="11">
    <citation type="submission" date="2009-08" db="EMBL/GenBank/DDBJ databases">
        <title>The Second Rice Annotation Project Meeting (RAP2).</title>
        <authorList>
            <consortium name="The Rice Annotation Project (RAP)"/>
        </authorList>
    </citation>
    <scope>NUCLEOTIDE SEQUENCE</scope>
</reference>
<reference evidence="2" key="1">
    <citation type="submission" date="2004-07" db="EMBL/GenBank/DDBJ databases">
        <authorList>
            <person name="Buell R."/>
            <person name="Liu J."/>
            <person name="Childs K."/>
            <person name="Zaborsky J."/>
            <person name="Tallon L."/>
            <person name="Wirtz U."/>
            <person name="Wei F."/>
            <person name="Kuang H."/>
            <person name="Zhang P."/>
            <person name="Marano M."/>
            <person name="Baker B."/>
        </authorList>
    </citation>
    <scope>NUCLEOTIDE SEQUENCE</scope>
</reference>